<keyword evidence="2" id="KW-1185">Reference proteome</keyword>
<organism evidence="1 2">
    <name type="scientific">Sanghuangporus baumii</name>
    <name type="common">Phellinus baumii</name>
    <dbReference type="NCBI Taxonomy" id="108892"/>
    <lineage>
        <taxon>Eukaryota</taxon>
        <taxon>Fungi</taxon>
        <taxon>Dikarya</taxon>
        <taxon>Basidiomycota</taxon>
        <taxon>Agaricomycotina</taxon>
        <taxon>Agaricomycetes</taxon>
        <taxon>Hymenochaetales</taxon>
        <taxon>Hymenochaetaceae</taxon>
        <taxon>Sanghuangporus</taxon>
    </lineage>
</organism>
<dbReference type="Proteomes" id="UP000757232">
    <property type="component" value="Unassembled WGS sequence"/>
</dbReference>
<dbReference type="Gene3D" id="3.40.630.30">
    <property type="match status" value="1"/>
</dbReference>
<dbReference type="AlphaFoldDB" id="A0A9Q5I4V2"/>
<evidence type="ECO:0000313" key="1">
    <source>
        <dbReference type="EMBL" id="OCB91566.1"/>
    </source>
</evidence>
<sequence>MASVDSSLCYIRPVRPSDALALSRICLLTGDAGKSAEGLHSIPELIGLFYGCPYVSLPHTGGFVLARRRPLDTPDSVTRGEQRQHTSEEDVLGYTLFTYDTRAFEEAAERDWFPPLRAKYPKPAGDAWETVYDRQLTDADKRYIKLLHSPDRAPKACIAFSPAHLVRLSLSFFSPVSYI</sequence>
<evidence type="ECO:0000313" key="2">
    <source>
        <dbReference type="Proteomes" id="UP000757232"/>
    </source>
</evidence>
<dbReference type="OrthoDB" id="9975416at2759"/>
<reference evidence="1" key="1">
    <citation type="submission" date="2016-06" db="EMBL/GenBank/DDBJ databases">
        <title>Draft Genome sequence of the fungus Inonotus baumii.</title>
        <authorList>
            <person name="Zhu H."/>
            <person name="Lin W."/>
        </authorList>
    </citation>
    <scope>NUCLEOTIDE SEQUENCE</scope>
    <source>
        <strain evidence="1">821</strain>
    </source>
</reference>
<name>A0A9Q5I4V2_SANBA</name>
<accession>A0A9Q5I4V2</accession>
<gene>
    <name evidence="1" type="ORF">A7U60_g1192</name>
</gene>
<protein>
    <submittedName>
        <fullName evidence="1">Uncharacterized protein</fullName>
    </submittedName>
</protein>
<comment type="caution">
    <text evidence="1">The sequence shown here is derived from an EMBL/GenBank/DDBJ whole genome shotgun (WGS) entry which is preliminary data.</text>
</comment>
<proteinExistence type="predicted"/>
<dbReference type="EMBL" id="LNZH02000081">
    <property type="protein sequence ID" value="OCB91566.1"/>
    <property type="molecule type" value="Genomic_DNA"/>
</dbReference>